<proteinExistence type="predicted"/>
<keyword evidence="1" id="KW-1185">Reference proteome</keyword>
<protein>
    <submittedName>
        <fullName evidence="2">Secreted protein</fullName>
    </submittedName>
</protein>
<evidence type="ECO:0000313" key="2">
    <source>
        <dbReference type="WBParaSite" id="L893_g29230.t1"/>
    </source>
</evidence>
<name>A0A1I7ZSP5_9BILA</name>
<sequence>MLLAFFFSWFVCHAAVLIVTFFDFGGPTMLHIAQSTAVAHFLNPNHQTNLGDSGYDVLLTELLHLLLAQQALPIRFQHPDTGSFQLRQESVAGVFHRVDDWNIATKEGKQNNGNFALKLI</sequence>
<organism evidence="1 2">
    <name type="scientific">Steinernema glaseri</name>
    <dbReference type="NCBI Taxonomy" id="37863"/>
    <lineage>
        <taxon>Eukaryota</taxon>
        <taxon>Metazoa</taxon>
        <taxon>Ecdysozoa</taxon>
        <taxon>Nematoda</taxon>
        <taxon>Chromadorea</taxon>
        <taxon>Rhabditida</taxon>
        <taxon>Tylenchina</taxon>
        <taxon>Panagrolaimomorpha</taxon>
        <taxon>Strongyloidoidea</taxon>
        <taxon>Steinernematidae</taxon>
        <taxon>Steinernema</taxon>
    </lineage>
</organism>
<dbReference type="WBParaSite" id="L893_g29230.t1">
    <property type="protein sequence ID" value="L893_g29230.t1"/>
    <property type="gene ID" value="L893_g29230"/>
</dbReference>
<evidence type="ECO:0000313" key="1">
    <source>
        <dbReference type="Proteomes" id="UP000095287"/>
    </source>
</evidence>
<dbReference type="AlphaFoldDB" id="A0A1I7ZSP5"/>
<reference evidence="2" key="1">
    <citation type="submission" date="2016-11" db="UniProtKB">
        <authorList>
            <consortium name="WormBaseParasite"/>
        </authorList>
    </citation>
    <scope>IDENTIFICATION</scope>
</reference>
<accession>A0A1I7ZSP5</accession>
<dbReference type="Proteomes" id="UP000095287">
    <property type="component" value="Unplaced"/>
</dbReference>